<evidence type="ECO:0000256" key="8">
    <source>
        <dbReference type="SAM" id="MobiDB-lite"/>
    </source>
</evidence>
<keyword evidence="4 6" id="KW-0694">RNA-binding</keyword>
<evidence type="ECO:0000256" key="3">
    <source>
        <dbReference type="ARBA" id="ARBA00022833"/>
    </source>
</evidence>
<feature type="region of interest" description="Disordered" evidence="8">
    <location>
        <begin position="64"/>
        <end position="90"/>
    </location>
</feature>
<evidence type="ECO:0000259" key="9">
    <source>
        <dbReference type="PROSITE" id="PS50102"/>
    </source>
</evidence>
<feature type="domain" description="C3H1-type" evidence="10">
    <location>
        <begin position="154"/>
        <end position="181"/>
    </location>
</feature>
<evidence type="ECO:0000256" key="6">
    <source>
        <dbReference type="PROSITE-ProRule" id="PRU00176"/>
    </source>
</evidence>
<dbReference type="PANTHER" id="PTHR24009:SF0">
    <property type="entry name" value="ZINC FINGER CCCH DOMAIN-CONTAINING PROTEIN 18"/>
    <property type="match status" value="1"/>
</dbReference>
<dbReference type="Gene3D" id="3.30.70.330">
    <property type="match status" value="1"/>
</dbReference>
<dbReference type="InterPro" id="IPR056276">
    <property type="entry name" value="AtC3H46-like_PABC-like"/>
</dbReference>
<dbReference type="SUPFAM" id="SSF90229">
    <property type="entry name" value="CCCH zinc finger"/>
    <property type="match status" value="1"/>
</dbReference>
<keyword evidence="2 7" id="KW-0863">Zinc-finger</keyword>
<dbReference type="EMBL" id="JAVIJP010000029">
    <property type="protein sequence ID" value="KAL3633628.1"/>
    <property type="molecule type" value="Genomic_DNA"/>
</dbReference>
<dbReference type="InterPro" id="IPR036855">
    <property type="entry name" value="Znf_CCCH_sf"/>
</dbReference>
<evidence type="ECO:0000256" key="1">
    <source>
        <dbReference type="ARBA" id="ARBA00022723"/>
    </source>
</evidence>
<dbReference type="Pfam" id="PF23182">
    <property type="entry name" value="PABC_AtC3H46"/>
    <property type="match status" value="1"/>
</dbReference>
<dbReference type="GO" id="GO:0003723">
    <property type="term" value="F:RNA binding"/>
    <property type="evidence" value="ECO:0007669"/>
    <property type="project" value="UniProtKB-UniRule"/>
</dbReference>
<gene>
    <name evidence="11" type="ORF">CASFOL_022390</name>
</gene>
<dbReference type="PROSITE" id="PS50102">
    <property type="entry name" value="RRM"/>
    <property type="match status" value="1"/>
</dbReference>
<keyword evidence="3 7" id="KW-0862">Zinc</keyword>
<dbReference type="Pfam" id="PF00076">
    <property type="entry name" value="RRM_1"/>
    <property type="match status" value="1"/>
</dbReference>
<evidence type="ECO:0000256" key="2">
    <source>
        <dbReference type="ARBA" id="ARBA00022771"/>
    </source>
</evidence>
<keyword evidence="1 7" id="KW-0479">Metal-binding</keyword>
<keyword evidence="12" id="KW-1185">Reference proteome</keyword>
<evidence type="ECO:0000313" key="11">
    <source>
        <dbReference type="EMBL" id="KAL3633628.1"/>
    </source>
</evidence>
<dbReference type="Proteomes" id="UP001632038">
    <property type="component" value="Unassembled WGS sequence"/>
</dbReference>
<dbReference type="SMART" id="SM00360">
    <property type="entry name" value="RRM"/>
    <property type="match status" value="1"/>
</dbReference>
<dbReference type="InterPro" id="IPR012677">
    <property type="entry name" value="Nucleotide-bd_a/b_plait_sf"/>
</dbReference>
<dbReference type="AlphaFoldDB" id="A0ABD3CUG0"/>
<sequence>MDYSESTKVVFQRIEKLDPKNVSKIIGYLLLKNHGELEMIRLAFGPDTVIQSLIDTVKKELDSLSPKQTSPVSPSNVIPQLPKRSSSLPTKFTPFTPSTSSWSSAPVPSDNLQYIVPTGQHLVQTFQYIPVSFMDPPQMVFVDPPPMRCPHFPESTAQICQSFSQGYCKYGGNCRFLHILRMENGSFMVLNPSKTNDGNCVFSRTSLKLLEVELIGLLKDRTGVPVSITSLPIFYYDKYGKVLEDEGYLVEVPGQGNIHFTITQLIAQMMRGIRVIDRPHGRQSIILVEDILKYMRLIDEQNENETSSCQVYLTFPPYSMFCEEDVYNYFNNFGPVLEVRLPNQEKRMFGFVTFVYPETVSLVLTKMNPHFICGAKVLVKPYRIKPMLFDRMPQEQIKHQIHIDPHLPDAEISMPSPKVCENTKSHENSIELENKHELSGQTSNSYTFIEGVLSNGSCSSEDKVYHIKTCNYKQDSIEELNLPESPFDFDVAHGVSLRM</sequence>
<evidence type="ECO:0000256" key="5">
    <source>
        <dbReference type="ARBA" id="ARBA00023125"/>
    </source>
</evidence>
<dbReference type="PANTHER" id="PTHR24009">
    <property type="entry name" value="RNA-BINDING (RRM/RBD/RNP MOTIFS)"/>
    <property type="match status" value="1"/>
</dbReference>
<organism evidence="11 12">
    <name type="scientific">Castilleja foliolosa</name>
    <dbReference type="NCBI Taxonomy" id="1961234"/>
    <lineage>
        <taxon>Eukaryota</taxon>
        <taxon>Viridiplantae</taxon>
        <taxon>Streptophyta</taxon>
        <taxon>Embryophyta</taxon>
        <taxon>Tracheophyta</taxon>
        <taxon>Spermatophyta</taxon>
        <taxon>Magnoliopsida</taxon>
        <taxon>eudicotyledons</taxon>
        <taxon>Gunneridae</taxon>
        <taxon>Pentapetalae</taxon>
        <taxon>asterids</taxon>
        <taxon>lamiids</taxon>
        <taxon>Lamiales</taxon>
        <taxon>Orobanchaceae</taxon>
        <taxon>Pedicularideae</taxon>
        <taxon>Castillejinae</taxon>
        <taxon>Castilleja</taxon>
    </lineage>
</organism>
<keyword evidence="5" id="KW-0238">DNA-binding</keyword>
<reference evidence="12" key="1">
    <citation type="journal article" date="2024" name="IScience">
        <title>Strigolactones Initiate the Formation of Haustorium-like Structures in Castilleja.</title>
        <authorList>
            <person name="Buerger M."/>
            <person name="Peterson D."/>
            <person name="Chory J."/>
        </authorList>
    </citation>
    <scope>NUCLEOTIDE SEQUENCE [LARGE SCALE GENOMIC DNA]</scope>
</reference>
<feature type="domain" description="RRM" evidence="9">
    <location>
        <begin position="309"/>
        <end position="384"/>
    </location>
</feature>
<comment type="caution">
    <text evidence="11">The sequence shown here is derived from an EMBL/GenBank/DDBJ whole genome shotgun (WGS) entry which is preliminary data.</text>
</comment>
<dbReference type="InterPro" id="IPR000504">
    <property type="entry name" value="RRM_dom"/>
</dbReference>
<name>A0ABD3CUG0_9LAMI</name>
<feature type="zinc finger region" description="C3H1-type" evidence="7">
    <location>
        <begin position="154"/>
        <end position="181"/>
    </location>
</feature>
<dbReference type="SUPFAM" id="SSF54928">
    <property type="entry name" value="RNA-binding domain, RBD"/>
    <property type="match status" value="1"/>
</dbReference>
<dbReference type="GO" id="GO:0003677">
    <property type="term" value="F:DNA binding"/>
    <property type="evidence" value="ECO:0007669"/>
    <property type="project" value="UniProtKB-KW"/>
</dbReference>
<dbReference type="PROSITE" id="PS50103">
    <property type="entry name" value="ZF_C3H1"/>
    <property type="match status" value="1"/>
</dbReference>
<accession>A0ABD3CUG0</accession>
<evidence type="ECO:0000256" key="4">
    <source>
        <dbReference type="ARBA" id="ARBA00022884"/>
    </source>
</evidence>
<dbReference type="SMART" id="SM00356">
    <property type="entry name" value="ZnF_C3H1"/>
    <property type="match status" value="1"/>
</dbReference>
<dbReference type="Gene3D" id="4.10.1000.10">
    <property type="entry name" value="Zinc finger, CCCH-type"/>
    <property type="match status" value="1"/>
</dbReference>
<feature type="compositionally biased region" description="Polar residues" evidence="8">
    <location>
        <begin position="65"/>
        <end position="78"/>
    </location>
</feature>
<evidence type="ECO:0000259" key="10">
    <source>
        <dbReference type="PROSITE" id="PS50103"/>
    </source>
</evidence>
<dbReference type="InterPro" id="IPR035979">
    <property type="entry name" value="RBD_domain_sf"/>
</dbReference>
<dbReference type="Pfam" id="PF00642">
    <property type="entry name" value="zf-CCCH"/>
    <property type="match status" value="1"/>
</dbReference>
<protein>
    <submittedName>
        <fullName evidence="11">Uncharacterized protein</fullName>
    </submittedName>
</protein>
<evidence type="ECO:0000313" key="12">
    <source>
        <dbReference type="Proteomes" id="UP001632038"/>
    </source>
</evidence>
<dbReference type="GO" id="GO:0008270">
    <property type="term" value="F:zinc ion binding"/>
    <property type="evidence" value="ECO:0007669"/>
    <property type="project" value="UniProtKB-KW"/>
</dbReference>
<dbReference type="InterPro" id="IPR000571">
    <property type="entry name" value="Znf_CCCH"/>
</dbReference>
<evidence type="ECO:0000256" key="7">
    <source>
        <dbReference type="PROSITE-ProRule" id="PRU00723"/>
    </source>
</evidence>
<dbReference type="FunFam" id="3.30.70.330:FF:000678">
    <property type="entry name" value="zinc finger CCCH domain-containing protein 53-like isoform X2"/>
    <property type="match status" value="1"/>
</dbReference>
<proteinExistence type="predicted"/>